<name>A0A7K1GEJ4_9FLAO</name>
<dbReference type="Proteomes" id="UP000447545">
    <property type="component" value="Unassembled WGS sequence"/>
</dbReference>
<dbReference type="SUPFAM" id="SSF74653">
    <property type="entry name" value="TolA/TonB C-terminal domain"/>
    <property type="match status" value="1"/>
</dbReference>
<organism evidence="7 8">
    <name type="scientific">Winogradskyella ouciana</name>
    <dbReference type="NCBI Taxonomy" id="2608631"/>
    <lineage>
        <taxon>Bacteria</taxon>
        <taxon>Pseudomonadati</taxon>
        <taxon>Bacteroidota</taxon>
        <taxon>Flavobacteriia</taxon>
        <taxon>Flavobacteriales</taxon>
        <taxon>Flavobacteriaceae</taxon>
        <taxon>Winogradskyella</taxon>
    </lineage>
</organism>
<proteinExistence type="predicted"/>
<reference evidence="7 8" key="1">
    <citation type="submission" date="2019-11" db="EMBL/GenBank/DDBJ databases">
        <title>Winogradskyella ouciana sp. nov., isolated from the hadal seawater of the Mariana Trench.</title>
        <authorList>
            <person name="Liu R."/>
        </authorList>
    </citation>
    <scope>NUCLEOTIDE SEQUENCE [LARGE SCALE GENOMIC DNA]</scope>
    <source>
        <strain evidence="7 8">ZXX205</strain>
    </source>
</reference>
<dbReference type="NCBIfam" id="TIGR01352">
    <property type="entry name" value="tonB_Cterm"/>
    <property type="match status" value="1"/>
</dbReference>
<accession>A0A7K1GEJ4</accession>
<evidence type="ECO:0000313" key="7">
    <source>
        <dbReference type="EMBL" id="MTE26289.1"/>
    </source>
</evidence>
<keyword evidence="5" id="KW-0175">Coiled coil</keyword>
<evidence type="ECO:0000256" key="4">
    <source>
        <dbReference type="ARBA" id="ARBA00023136"/>
    </source>
</evidence>
<evidence type="ECO:0000256" key="5">
    <source>
        <dbReference type="SAM" id="Coils"/>
    </source>
</evidence>
<comment type="caution">
    <text evidence="7">The sequence shown here is derived from an EMBL/GenBank/DDBJ whole genome shotgun (WGS) entry which is preliminary data.</text>
</comment>
<evidence type="ECO:0000256" key="2">
    <source>
        <dbReference type="ARBA" id="ARBA00022692"/>
    </source>
</evidence>
<feature type="coiled-coil region" evidence="5">
    <location>
        <begin position="129"/>
        <end position="156"/>
    </location>
</feature>
<dbReference type="RefSeq" id="WP_155088124.1">
    <property type="nucleotide sequence ID" value="NZ_WJYA01000004.1"/>
</dbReference>
<dbReference type="InterPro" id="IPR006260">
    <property type="entry name" value="TonB/TolA_C"/>
</dbReference>
<comment type="subcellular location">
    <subcellularLocation>
        <location evidence="1">Membrane</location>
        <topology evidence="1">Single-pass membrane protein</topology>
    </subcellularLocation>
</comment>
<dbReference type="EMBL" id="WJYA01000004">
    <property type="protein sequence ID" value="MTE26289.1"/>
    <property type="molecule type" value="Genomic_DNA"/>
</dbReference>
<dbReference type="AlphaFoldDB" id="A0A7K1GEJ4"/>
<evidence type="ECO:0000256" key="6">
    <source>
        <dbReference type="SAM" id="Phobius"/>
    </source>
</evidence>
<keyword evidence="8" id="KW-1185">Reference proteome</keyword>
<keyword evidence="2 6" id="KW-0812">Transmembrane</keyword>
<feature type="transmembrane region" description="Helical" evidence="6">
    <location>
        <begin position="7"/>
        <end position="27"/>
    </location>
</feature>
<sequence length="249" mass="28437">MKLIEQYKAAIITFLITGTVVLAMFSIQLKQQGDLITESYYELEPEPELPEEKLTEQELENFEDPNAPSTNKAFNEDQEYKDMMRNFKTVSSNDFERTTKALDEVKANEVLEENSVNKSYANSNAYALNSDETESYKKLQEELKKRLENKKTADEHAKSKSTLTYSLIGRVMQAYDIPRYLCEKGGRIVVNIEVNGKGKVTDASINGSSSSRNQCLIERALEYAKDVRFDSSSKTKQIGTITFRFRGKR</sequence>
<keyword evidence="3 6" id="KW-1133">Transmembrane helix</keyword>
<dbReference type="GO" id="GO:0016020">
    <property type="term" value="C:membrane"/>
    <property type="evidence" value="ECO:0007669"/>
    <property type="project" value="UniProtKB-SubCell"/>
</dbReference>
<evidence type="ECO:0000256" key="1">
    <source>
        <dbReference type="ARBA" id="ARBA00004167"/>
    </source>
</evidence>
<keyword evidence="4 6" id="KW-0472">Membrane</keyword>
<evidence type="ECO:0000313" key="8">
    <source>
        <dbReference type="Proteomes" id="UP000447545"/>
    </source>
</evidence>
<gene>
    <name evidence="7" type="ORF">F1003_05015</name>
</gene>
<protein>
    <submittedName>
        <fullName evidence="7">TonB family protein</fullName>
    </submittedName>
</protein>
<evidence type="ECO:0000256" key="3">
    <source>
        <dbReference type="ARBA" id="ARBA00022989"/>
    </source>
</evidence>